<name>A0A5E4CAS3_MARMO</name>
<sequence>MENMDSNYHCNNTDLLSKSFCSMWSSKSPLKLYRGTVPGIHRLQDALGYPWDVTYN</sequence>
<comment type="caution">
    <text evidence="1">The sequence shown here is derived from an EMBL/GenBank/DDBJ whole genome shotgun (WGS) entry which is preliminary data.</text>
</comment>
<evidence type="ECO:0000313" key="1">
    <source>
        <dbReference type="EMBL" id="VTJ79037.1"/>
    </source>
</evidence>
<gene>
    <name evidence="1" type="ORF">MONAX_5E007298</name>
</gene>
<dbReference type="AlphaFoldDB" id="A0A5E4CAS3"/>
<evidence type="ECO:0000313" key="2">
    <source>
        <dbReference type="Proteomes" id="UP000335636"/>
    </source>
</evidence>
<dbReference type="Proteomes" id="UP000335636">
    <property type="component" value="Unassembled WGS sequence"/>
</dbReference>
<reference evidence="1" key="1">
    <citation type="submission" date="2019-04" db="EMBL/GenBank/DDBJ databases">
        <authorList>
            <person name="Alioto T."/>
            <person name="Alioto T."/>
        </authorList>
    </citation>
    <scope>NUCLEOTIDE SEQUENCE [LARGE SCALE GENOMIC DNA]</scope>
</reference>
<dbReference type="EMBL" id="CABDUW010001145">
    <property type="protein sequence ID" value="VTJ79037.1"/>
    <property type="molecule type" value="Genomic_DNA"/>
</dbReference>
<organism evidence="1 2">
    <name type="scientific">Marmota monax</name>
    <name type="common">Woodchuck</name>
    <dbReference type="NCBI Taxonomy" id="9995"/>
    <lineage>
        <taxon>Eukaryota</taxon>
        <taxon>Metazoa</taxon>
        <taxon>Chordata</taxon>
        <taxon>Craniata</taxon>
        <taxon>Vertebrata</taxon>
        <taxon>Euteleostomi</taxon>
        <taxon>Mammalia</taxon>
        <taxon>Eutheria</taxon>
        <taxon>Euarchontoglires</taxon>
        <taxon>Glires</taxon>
        <taxon>Rodentia</taxon>
        <taxon>Sciuromorpha</taxon>
        <taxon>Sciuridae</taxon>
        <taxon>Xerinae</taxon>
        <taxon>Marmotini</taxon>
        <taxon>Marmota</taxon>
    </lineage>
</organism>
<accession>A0A5E4CAS3</accession>
<proteinExistence type="predicted"/>
<keyword evidence="2" id="KW-1185">Reference proteome</keyword>
<protein>
    <submittedName>
        <fullName evidence="1">Uncharacterized protein</fullName>
    </submittedName>
</protein>